<dbReference type="InterPro" id="IPR023398">
    <property type="entry name" value="TIF_eIF4e-like"/>
</dbReference>
<comment type="caution">
    <text evidence="2">The sequence shown here is derived from an EMBL/GenBank/DDBJ whole genome shotgun (WGS) entry which is preliminary data.</text>
</comment>
<dbReference type="PANTHER" id="PTHR11960:SF18">
    <property type="entry name" value="EUKARYOTIC TRANSLATION INITIATION FACTOR 4E HOMOLOGOUS PROTEIN, ISOFORM B"/>
    <property type="match status" value="1"/>
</dbReference>
<comment type="similarity">
    <text evidence="1">Belongs to the eukaryotic initiation factor 4E family.</text>
</comment>
<dbReference type="PANTHER" id="PTHR11960">
    <property type="entry name" value="EUKARYOTIC TRANSLATION INITIATION FACTOR 4E RELATED"/>
    <property type="match status" value="1"/>
</dbReference>
<dbReference type="EMBL" id="BTSX01000006">
    <property type="protein sequence ID" value="GMT05532.1"/>
    <property type="molecule type" value="Genomic_DNA"/>
</dbReference>
<evidence type="ECO:0000256" key="1">
    <source>
        <dbReference type="RuleBase" id="RU004374"/>
    </source>
</evidence>
<sequence>LSFSRSTLTTRMAESDHAVAQPIVPIYVPKTEPTPSENPLEFTYIFSYFVRPAGKFDPEEYSQYVQPVAAVSSVQQFWNVYSFISRADSIREKLDIHFFKEGIRPVWEDPSNCKGGKYILRLKKGLASRIWENLIVTIIGEQFMVGDEICGAVCSIRNQEDIISLWNKTACNEGVTNRLRDTLKRCLNLPDNAVLEYKRHDDCLKDQSSYRHAAVDFNRR</sequence>
<keyword evidence="1" id="KW-0396">Initiation factor</keyword>
<protein>
    <submittedName>
        <fullName evidence="2">Uncharacterized protein</fullName>
    </submittedName>
</protein>
<evidence type="ECO:0000313" key="2">
    <source>
        <dbReference type="EMBL" id="GMT05532.1"/>
    </source>
</evidence>
<reference evidence="2" key="1">
    <citation type="submission" date="2023-10" db="EMBL/GenBank/DDBJ databases">
        <title>Genome assembly of Pristionchus species.</title>
        <authorList>
            <person name="Yoshida K."/>
            <person name="Sommer R.J."/>
        </authorList>
    </citation>
    <scope>NUCLEOTIDE SEQUENCE</scope>
    <source>
        <strain evidence="2">RS0144</strain>
    </source>
</reference>
<keyword evidence="1" id="KW-0694">RNA-binding</keyword>
<dbReference type="GO" id="GO:0000340">
    <property type="term" value="F:RNA 7-methylguanosine cap binding"/>
    <property type="evidence" value="ECO:0007669"/>
    <property type="project" value="TreeGrafter"/>
</dbReference>
<dbReference type="AlphaFoldDB" id="A0AAV5UGX9"/>
<accession>A0AAV5UGX9</accession>
<keyword evidence="3" id="KW-1185">Reference proteome</keyword>
<feature type="non-terminal residue" evidence="2">
    <location>
        <position position="1"/>
    </location>
</feature>
<dbReference type="Pfam" id="PF01652">
    <property type="entry name" value="IF4E"/>
    <property type="match status" value="1"/>
</dbReference>
<name>A0AAV5UGX9_9BILA</name>
<evidence type="ECO:0000313" key="3">
    <source>
        <dbReference type="Proteomes" id="UP001432027"/>
    </source>
</evidence>
<proteinExistence type="inferred from homology"/>
<dbReference type="GO" id="GO:0003743">
    <property type="term" value="F:translation initiation factor activity"/>
    <property type="evidence" value="ECO:0007669"/>
    <property type="project" value="UniProtKB-KW"/>
</dbReference>
<keyword evidence="1" id="KW-0648">Protein biosynthesis</keyword>
<dbReference type="GO" id="GO:0016281">
    <property type="term" value="C:eukaryotic translation initiation factor 4F complex"/>
    <property type="evidence" value="ECO:0007669"/>
    <property type="project" value="TreeGrafter"/>
</dbReference>
<dbReference type="Proteomes" id="UP001432027">
    <property type="component" value="Unassembled WGS sequence"/>
</dbReference>
<dbReference type="Gene3D" id="3.30.760.10">
    <property type="entry name" value="RNA Cap, Translation Initiation Factor Eif4e"/>
    <property type="match status" value="1"/>
</dbReference>
<dbReference type="InterPro" id="IPR001040">
    <property type="entry name" value="TIF_eIF_4E"/>
</dbReference>
<organism evidence="2 3">
    <name type="scientific">Pristionchus entomophagus</name>
    <dbReference type="NCBI Taxonomy" id="358040"/>
    <lineage>
        <taxon>Eukaryota</taxon>
        <taxon>Metazoa</taxon>
        <taxon>Ecdysozoa</taxon>
        <taxon>Nematoda</taxon>
        <taxon>Chromadorea</taxon>
        <taxon>Rhabditida</taxon>
        <taxon>Rhabditina</taxon>
        <taxon>Diplogasteromorpha</taxon>
        <taxon>Diplogasteroidea</taxon>
        <taxon>Neodiplogasteridae</taxon>
        <taxon>Pristionchus</taxon>
    </lineage>
</organism>
<dbReference type="FunFam" id="3.30.760.10:FF:000014">
    <property type="entry name" value="Eukaryotic translation initiation factor 4E-4"/>
    <property type="match status" value="1"/>
</dbReference>
<gene>
    <name evidence="2" type="ORF">PENTCL1PPCAC_27706</name>
</gene>
<dbReference type="SUPFAM" id="SSF55418">
    <property type="entry name" value="eIF4e-like"/>
    <property type="match status" value="1"/>
</dbReference>